<dbReference type="CDD" id="cd02440">
    <property type="entry name" value="AdoMet_MTases"/>
    <property type="match status" value="1"/>
</dbReference>
<dbReference type="SUPFAM" id="SSF53335">
    <property type="entry name" value="S-adenosyl-L-methionine-dependent methyltransferases"/>
    <property type="match status" value="1"/>
</dbReference>
<evidence type="ECO:0000313" key="1">
    <source>
        <dbReference type="EMBL" id="MDL5033268.1"/>
    </source>
</evidence>
<keyword evidence="1" id="KW-0808">Transferase</keyword>
<proteinExistence type="predicted"/>
<name>A0ABT7LK78_9BURK</name>
<dbReference type="RefSeq" id="WP_285983357.1">
    <property type="nucleotide sequence ID" value="NZ_JASVDS010000004.1"/>
</dbReference>
<gene>
    <name evidence="1" type="ORF">QRD43_15235</name>
</gene>
<dbReference type="PANTHER" id="PTHR43861">
    <property type="entry name" value="TRANS-ACONITATE 2-METHYLTRANSFERASE-RELATED"/>
    <property type="match status" value="1"/>
</dbReference>
<comment type="caution">
    <text evidence="1">The sequence shown here is derived from an EMBL/GenBank/DDBJ whole genome shotgun (WGS) entry which is preliminary data.</text>
</comment>
<dbReference type="GO" id="GO:0008168">
    <property type="term" value="F:methyltransferase activity"/>
    <property type="evidence" value="ECO:0007669"/>
    <property type="project" value="UniProtKB-KW"/>
</dbReference>
<sequence>MSDLVQRACPVCGAGAAVEVHRHRFSALAGVDLDGFEQSLLSCEDCGTHYVGEYLSPAALARYYAHSSSYEYLVSEQALPREEAQRSQQQHAFLRPYLKAGARVLDVGCSTGYTLSLFAEDGHQAHGIEPSSVLSQMARERYGLRVDTCFVERADQLPPGQDLVMLSHVLEHLMAPAPMLAAIRASLGPGGRLFIEIPVIELFDERDLFQLSFEHVNYFSHGSLSNLMHRCGFREVEHQVFENDDGTSPHYPTLASLWEVADDAAALPRVNRARHDRAVLRRYLQLVARHTEQTDALIRQLMDAGRRVAIWGGGTLTAQLLAKSALGHYREQLLGILDVDPKKHGLQMQSMPVWQPDSAQGQALLAGAEAVIIGSWSSQDAIHAALRQRGVAESRIVRLFSTPH</sequence>
<dbReference type="EMBL" id="JASVDS010000004">
    <property type="protein sequence ID" value="MDL5033268.1"/>
    <property type="molecule type" value="Genomic_DNA"/>
</dbReference>
<evidence type="ECO:0000313" key="2">
    <source>
        <dbReference type="Proteomes" id="UP001238603"/>
    </source>
</evidence>
<dbReference type="EC" id="2.1.1.-" evidence="1"/>
<dbReference type="GO" id="GO:0032259">
    <property type="term" value="P:methylation"/>
    <property type="evidence" value="ECO:0007669"/>
    <property type="project" value="UniProtKB-KW"/>
</dbReference>
<protein>
    <submittedName>
        <fullName evidence="1">Class I SAM-dependent methyltransferase</fullName>
        <ecNumber evidence="1">2.1.1.-</ecNumber>
    </submittedName>
</protein>
<reference evidence="1 2" key="1">
    <citation type="submission" date="2023-06" db="EMBL/GenBank/DDBJ databases">
        <title>Pelomonas sp. APW6 16S ribosomal RNA gene genome sequencing and assembly.</title>
        <authorList>
            <person name="Woo H."/>
        </authorList>
    </citation>
    <scope>NUCLEOTIDE SEQUENCE [LARGE SCALE GENOMIC DNA]</scope>
    <source>
        <strain evidence="1 2">APW6</strain>
    </source>
</reference>
<accession>A0ABT7LK78</accession>
<dbReference type="Gene3D" id="3.40.50.150">
    <property type="entry name" value="Vaccinia Virus protein VP39"/>
    <property type="match status" value="1"/>
</dbReference>
<keyword evidence="1" id="KW-0489">Methyltransferase</keyword>
<dbReference type="InterPro" id="IPR029063">
    <property type="entry name" value="SAM-dependent_MTases_sf"/>
</dbReference>
<organism evidence="1 2">
    <name type="scientific">Roseateles subflavus</name>
    <dbReference type="NCBI Taxonomy" id="3053353"/>
    <lineage>
        <taxon>Bacteria</taxon>
        <taxon>Pseudomonadati</taxon>
        <taxon>Pseudomonadota</taxon>
        <taxon>Betaproteobacteria</taxon>
        <taxon>Burkholderiales</taxon>
        <taxon>Sphaerotilaceae</taxon>
        <taxon>Roseateles</taxon>
    </lineage>
</organism>
<dbReference type="Proteomes" id="UP001238603">
    <property type="component" value="Unassembled WGS sequence"/>
</dbReference>
<dbReference type="Pfam" id="PF13489">
    <property type="entry name" value="Methyltransf_23"/>
    <property type="match status" value="1"/>
</dbReference>
<keyword evidence="2" id="KW-1185">Reference proteome</keyword>